<dbReference type="EMBL" id="JADBDY010000001">
    <property type="protein sequence ID" value="MBE1458540.1"/>
    <property type="molecule type" value="Genomic_DNA"/>
</dbReference>
<evidence type="ECO:0000256" key="1">
    <source>
        <dbReference type="ARBA" id="ARBA00022630"/>
    </source>
</evidence>
<dbReference type="SMART" id="SM01092">
    <property type="entry name" value="CO_deh_flav_C"/>
    <property type="match status" value="1"/>
</dbReference>
<dbReference type="SUPFAM" id="SSF55447">
    <property type="entry name" value="CO dehydrogenase flavoprotein C-terminal domain-like"/>
    <property type="match status" value="1"/>
</dbReference>
<protein>
    <submittedName>
        <fullName evidence="5">Xanthine dehydrogenase YagS FAD-binding subunit</fullName>
        <ecNumber evidence="5">1.17.1.4</ecNumber>
    </submittedName>
</protein>
<evidence type="ECO:0000259" key="4">
    <source>
        <dbReference type="PROSITE" id="PS51387"/>
    </source>
</evidence>
<dbReference type="PANTHER" id="PTHR42659">
    <property type="entry name" value="XANTHINE DEHYDROGENASE SUBUNIT C-RELATED"/>
    <property type="match status" value="1"/>
</dbReference>
<dbReference type="InterPro" id="IPR005107">
    <property type="entry name" value="CO_DH_flav_C"/>
</dbReference>
<dbReference type="PANTHER" id="PTHR42659:SF2">
    <property type="entry name" value="XANTHINE DEHYDROGENASE SUBUNIT C-RELATED"/>
    <property type="match status" value="1"/>
</dbReference>
<dbReference type="Proteomes" id="UP000598217">
    <property type="component" value="Unassembled WGS sequence"/>
</dbReference>
<evidence type="ECO:0000256" key="3">
    <source>
        <dbReference type="ARBA" id="ARBA00023002"/>
    </source>
</evidence>
<dbReference type="EC" id="1.17.1.4" evidence="5"/>
<dbReference type="GO" id="GO:0004854">
    <property type="term" value="F:xanthine dehydrogenase activity"/>
    <property type="evidence" value="ECO:0007669"/>
    <property type="project" value="UniProtKB-EC"/>
</dbReference>
<dbReference type="Pfam" id="PF00941">
    <property type="entry name" value="FAD_binding_5"/>
    <property type="match status" value="1"/>
</dbReference>
<dbReference type="InterPro" id="IPR036318">
    <property type="entry name" value="FAD-bd_PCMH-like_sf"/>
</dbReference>
<gene>
    <name evidence="5" type="ORF">H4W79_002754</name>
</gene>
<dbReference type="RefSeq" id="WP_225942440.1">
    <property type="nucleotide sequence ID" value="NZ_BMXJ01000003.1"/>
</dbReference>
<organism evidence="5 6">
    <name type="scientific">Nocardiopsis terrae</name>
    <dbReference type="NCBI Taxonomy" id="372655"/>
    <lineage>
        <taxon>Bacteria</taxon>
        <taxon>Bacillati</taxon>
        <taxon>Actinomycetota</taxon>
        <taxon>Actinomycetes</taxon>
        <taxon>Streptosporangiales</taxon>
        <taxon>Nocardiopsidaceae</taxon>
        <taxon>Nocardiopsis</taxon>
    </lineage>
</organism>
<dbReference type="InterPro" id="IPR002346">
    <property type="entry name" value="Mopterin_DH_FAD-bd"/>
</dbReference>
<evidence type="ECO:0000313" key="5">
    <source>
        <dbReference type="EMBL" id="MBE1458540.1"/>
    </source>
</evidence>
<dbReference type="SUPFAM" id="SSF56176">
    <property type="entry name" value="FAD-binding/transporter-associated domain-like"/>
    <property type="match status" value="1"/>
</dbReference>
<keyword evidence="3 5" id="KW-0560">Oxidoreductase</keyword>
<proteinExistence type="predicted"/>
<dbReference type="PROSITE" id="PS51387">
    <property type="entry name" value="FAD_PCMH"/>
    <property type="match status" value="1"/>
</dbReference>
<feature type="domain" description="FAD-binding PCMH-type" evidence="4">
    <location>
        <begin position="1"/>
        <end position="234"/>
    </location>
</feature>
<reference evidence="5 6" key="1">
    <citation type="submission" date="2020-10" db="EMBL/GenBank/DDBJ databases">
        <title>Sequencing the genomes of 1000 actinobacteria strains.</title>
        <authorList>
            <person name="Klenk H.-P."/>
        </authorList>
    </citation>
    <scope>NUCLEOTIDE SEQUENCE [LARGE SCALE GENOMIC DNA]</scope>
    <source>
        <strain evidence="5 6">DSM 45157</strain>
    </source>
</reference>
<dbReference type="InterPro" id="IPR051312">
    <property type="entry name" value="Diverse_Substr_Oxidored"/>
</dbReference>
<name>A0ABR9HHN2_9ACTN</name>
<sequence length="348" mass="34777">MTTVRQTELTTSRPTSVAEASRELAGGGALPRAGGTDLAACLEVGAIAPGPLVDLLDVPGLRGCHWAGDGAVRIGAMTTVAELGTDPRLAGLHPGLAAAARALATPQIRGTATVGGNLLQRNRCSYLRNPAFDCFQTGGGTCPARSGDHLRGVVVDQGPCVAPHPSSLAVALLAYDATVHVARGRGSGPGADAQSPETAELGVAELYDGTDPTGDHVLAPGDLLTAVALPAPVPGERAAHLRAAGRSRAEWPLVEAVVRTECADGGTGPVVRAAVAVGGVARTPLRLPGVEAALVGAVPGEEAGAAVVGALEGLAELCSPLPATGYKVPLLQSTVRGVIEQALAAPNR</sequence>
<evidence type="ECO:0000313" key="6">
    <source>
        <dbReference type="Proteomes" id="UP000598217"/>
    </source>
</evidence>
<evidence type="ECO:0000256" key="2">
    <source>
        <dbReference type="ARBA" id="ARBA00022827"/>
    </source>
</evidence>
<dbReference type="InterPro" id="IPR036683">
    <property type="entry name" value="CO_DH_flav_C_dom_sf"/>
</dbReference>
<dbReference type="Gene3D" id="3.30.465.10">
    <property type="match status" value="2"/>
</dbReference>
<keyword evidence="6" id="KW-1185">Reference proteome</keyword>
<dbReference type="InterPro" id="IPR016166">
    <property type="entry name" value="FAD-bd_PCMH"/>
</dbReference>
<comment type="caution">
    <text evidence="5">The sequence shown here is derived from an EMBL/GenBank/DDBJ whole genome shotgun (WGS) entry which is preliminary data.</text>
</comment>
<keyword evidence="2" id="KW-0274">FAD</keyword>
<keyword evidence="1" id="KW-0285">Flavoprotein</keyword>
<dbReference type="Gene3D" id="3.30.390.50">
    <property type="entry name" value="CO dehydrogenase flavoprotein, C-terminal domain"/>
    <property type="match status" value="1"/>
</dbReference>
<accession>A0ABR9HHN2</accession>
<dbReference type="Pfam" id="PF03450">
    <property type="entry name" value="CO_deh_flav_C"/>
    <property type="match status" value="1"/>
</dbReference>
<dbReference type="InterPro" id="IPR016169">
    <property type="entry name" value="FAD-bd_PCMH_sub2"/>
</dbReference>